<gene>
    <name evidence="2" type="ORF">GOMPHAMPRED_007517</name>
</gene>
<reference evidence="2" key="1">
    <citation type="submission" date="2021-03" db="EMBL/GenBank/DDBJ databases">
        <authorList>
            <person name="Tagirdzhanova G."/>
        </authorList>
    </citation>
    <scope>NUCLEOTIDE SEQUENCE</scope>
</reference>
<dbReference type="Proteomes" id="UP000664169">
    <property type="component" value="Unassembled WGS sequence"/>
</dbReference>
<evidence type="ECO:0008006" key="4">
    <source>
        <dbReference type="Google" id="ProtNLM"/>
    </source>
</evidence>
<accession>A0A8H3IB99</accession>
<dbReference type="GO" id="GO:0000287">
    <property type="term" value="F:magnesium ion binding"/>
    <property type="evidence" value="ECO:0007669"/>
    <property type="project" value="TreeGrafter"/>
</dbReference>
<evidence type="ECO:0000256" key="1">
    <source>
        <dbReference type="ARBA" id="ARBA00006333"/>
    </source>
</evidence>
<comment type="caution">
    <text evidence="2">The sequence shown here is derived from an EMBL/GenBank/DDBJ whole genome shotgun (WGS) entry which is preliminary data.</text>
</comment>
<protein>
    <recommendedName>
        <fullName evidence="4">Ent-kaurene synthase</fullName>
    </recommendedName>
</protein>
<name>A0A8H3IB99_9LECA</name>
<dbReference type="AlphaFoldDB" id="A0A8H3IB99"/>
<dbReference type="InterPro" id="IPR050148">
    <property type="entry name" value="Terpene_synthase-like"/>
</dbReference>
<dbReference type="InterPro" id="IPR008930">
    <property type="entry name" value="Terpenoid_cyclase/PrenylTrfase"/>
</dbReference>
<evidence type="ECO:0000313" key="3">
    <source>
        <dbReference type="Proteomes" id="UP000664169"/>
    </source>
</evidence>
<sequence>MIPTSPVTALVDHAAGLVKSLADTISHGHDIGTMSVAIYDTAWLAMLRKKDNEGGEYWVFPESYRYIIEQQEDNGGWSTNRAQVDTILNTMAAVLAMSKHKNHPDTTGCPRNELLPQRIDKAVIFLQQYLQAWDIDNTVHVGFEILVPKLLSLLHLEGISFDFPGQKLLQEHHDRKMSRFKPKSLYHLPESTMFHSLEAFIGDIDFDQIASKTVNGSFMASPAATAAYLIHTSHWDDEAESYLRTAIKLGEGQDSGAVPCAFPTTIFEVAWIQASDLLKTAPGFEADADDTAKSILSLNLYGDSFDVSAMLQRFRGSTSFKTYVQETNGSLSVNCNVLDALITSVQPEKHMDEIILITNHLSDAWERQQFVDKWNLSLFYSVKLLSQAFTRLLRLYDQDLLIALPESTIRKVTRVLLAVTIRLLRDQDASGSWIENGNSLEATAYSILALKHVCNLPWLVTIQTDIVHAIERGRDQLLRRKSNWSEGDYIWVEKVSYRSSVLSLVYCVSAIYFQPLIDWSNKVSSILGIDEPRVNQFSKFFSALPMFRDTPAWLTKVSLVESYLYASLLQNEHSVVFSRKGLTKDKYLEYIPFTWLGCNNLLGTPLGRQELETMMLISMLNYQIDEFMETEVEEQHRNDISQVRSLVERICQEAFERFQLVKFDNLNGTATASAGGTFANGHKHNDLKHNENDYHTSKRVKLLQTNGQHHDDGHLLGVKATLRAFLRYVLQFLPLDKASTMVREGLQTEITKFLLAHITHAQDNIMLQRQMDNIPTQASDKPLECCFIKGHQLSYYDWVHTTSADHTSAPYSWLFFTTLISQAENLECFQTASSRYLAQDVCRHLAIMCRQFNDLGSITRDFAEKNLNSINFREFESQDRDVQAHSKTELLFIAEYEREQMLLAKSRLALKVDEKIMNKLDVFCQVTDLYGQIYVARDIASRVKGMKKSA</sequence>
<dbReference type="GO" id="GO:0016102">
    <property type="term" value="P:diterpenoid biosynthetic process"/>
    <property type="evidence" value="ECO:0007669"/>
    <property type="project" value="TreeGrafter"/>
</dbReference>
<dbReference type="GO" id="GO:0010333">
    <property type="term" value="F:terpene synthase activity"/>
    <property type="evidence" value="ECO:0007669"/>
    <property type="project" value="InterPro"/>
</dbReference>
<dbReference type="EMBL" id="CAJPDQ010000007">
    <property type="protein sequence ID" value="CAF9911993.1"/>
    <property type="molecule type" value="Genomic_DNA"/>
</dbReference>
<keyword evidence="3" id="KW-1185">Reference proteome</keyword>
<dbReference type="PANTHER" id="PTHR31739">
    <property type="entry name" value="ENT-COPALYL DIPHOSPHATE SYNTHASE, CHLOROPLASTIC"/>
    <property type="match status" value="1"/>
</dbReference>
<evidence type="ECO:0000313" key="2">
    <source>
        <dbReference type="EMBL" id="CAF9911993.1"/>
    </source>
</evidence>
<dbReference type="OrthoDB" id="2343925at2759"/>
<comment type="similarity">
    <text evidence="1">Belongs to the terpene synthase family.</text>
</comment>
<dbReference type="Gene3D" id="1.50.10.160">
    <property type="match status" value="1"/>
</dbReference>
<proteinExistence type="inferred from homology"/>
<dbReference type="PANTHER" id="PTHR31739:SF25">
    <property type="entry name" value="(E,E)-GERANYLLINALOOL SYNTHASE"/>
    <property type="match status" value="1"/>
</dbReference>
<dbReference type="SUPFAM" id="SSF48239">
    <property type="entry name" value="Terpenoid cyclases/Protein prenyltransferases"/>
    <property type="match status" value="1"/>
</dbReference>
<organism evidence="2 3">
    <name type="scientific">Gomphillus americanus</name>
    <dbReference type="NCBI Taxonomy" id="1940652"/>
    <lineage>
        <taxon>Eukaryota</taxon>
        <taxon>Fungi</taxon>
        <taxon>Dikarya</taxon>
        <taxon>Ascomycota</taxon>
        <taxon>Pezizomycotina</taxon>
        <taxon>Lecanoromycetes</taxon>
        <taxon>OSLEUM clade</taxon>
        <taxon>Ostropomycetidae</taxon>
        <taxon>Ostropales</taxon>
        <taxon>Graphidaceae</taxon>
        <taxon>Gomphilloideae</taxon>
        <taxon>Gomphillus</taxon>
    </lineage>
</organism>